<dbReference type="OrthoDB" id="361415at2759"/>
<proteinExistence type="predicted"/>
<gene>
    <name evidence="2" type="ORF">MACJ_002162</name>
</gene>
<reference evidence="2" key="1">
    <citation type="submission" date="2022-07" db="EMBL/GenBank/DDBJ databases">
        <title>Evaluation of T. orientalis genome assembly methods using nanopore sequencing and analysis of variation between genomes.</title>
        <authorList>
            <person name="Yam J."/>
            <person name="Micallef M.L."/>
            <person name="Liu M."/>
            <person name="Djordjevic S.P."/>
            <person name="Bogema D.R."/>
            <person name="Jenkins C."/>
        </authorList>
    </citation>
    <scope>NUCLEOTIDE SEQUENCE</scope>
    <source>
        <strain evidence="2">Fish Creek</strain>
    </source>
</reference>
<accession>A0A976M5Q2</accession>
<evidence type="ECO:0000313" key="2">
    <source>
        <dbReference type="EMBL" id="UKJ88916.2"/>
    </source>
</evidence>
<evidence type="ECO:0000313" key="3">
    <source>
        <dbReference type="Proteomes" id="UP000244803"/>
    </source>
</evidence>
<dbReference type="Proteomes" id="UP000244803">
    <property type="component" value="Chromosome 3"/>
</dbReference>
<name>A0A976M5Q2_THEOR</name>
<evidence type="ECO:0000256" key="1">
    <source>
        <dbReference type="SAM" id="MobiDB-lite"/>
    </source>
</evidence>
<protein>
    <submittedName>
        <fullName evidence="2">Uncharacterized protein</fullName>
    </submittedName>
</protein>
<feature type="region of interest" description="Disordered" evidence="1">
    <location>
        <begin position="747"/>
        <end position="778"/>
    </location>
</feature>
<dbReference type="EMBL" id="CP056066">
    <property type="protein sequence ID" value="UKJ88916.2"/>
    <property type="molecule type" value="Genomic_DNA"/>
</dbReference>
<dbReference type="AlphaFoldDB" id="A0A976M5Q2"/>
<organism evidence="2 3">
    <name type="scientific">Theileria orientalis</name>
    <dbReference type="NCBI Taxonomy" id="68886"/>
    <lineage>
        <taxon>Eukaryota</taxon>
        <taxon>Sar</taxon>
        <taxon>Alveolata</taxon>
        <taxon>Apicomplexa</taxon>
        <taxon>Aconoidasida</taxon>
        <taxon>Piroplasmida</taxon>
        <taxon>Theileriidae</taxon>
        <taxon>Theileria</taxon>
    </lineage>
</organism>
<sequence length="1021" mass="116629">MDTLKLYAYGKALFKIANFFVISRFVFKRSKLLGFIVQFGSLVLFCVRKFIQLQFLPISLSFILNESLATYNDYYTDKYCELFRKLGREFNVEYDRSKHWKVQEIRELVNEVYSVYAALYLSVNIYNSKLSPEGLNFYNHLRKLVVLFSNVGIKPTNIDFKNLVNIEIYNDVVNSGKDSTDKDSHWKLTQDFPPDSVSFLSILHSENAWYVNDHHITQCFLDFHDLEFFEKVVSYCNTLYNVTSVLKREGYREHSRGWLSHLISKPNYVFGNLHFMRCLMMYLHKGVHMKVNVNEFRPGQIDTLFIPDRNMITNLEFSRSKMEVPIKNRTESRHLVSLLYGSDVYLRVLENYRSARRIVINANPNGSCYEFMAMDTSDIKLHVDQGRAVLLFNYPSVGHSRGNPEIVEMTRKCNYLVKYLNEHFSESSQSMLGRHLDTYDYKMVTPKRNLAISFRGYSLGGLFILKMFRHMDANNENEFMIFHKTLGDLKRLSMHFVSDVVGPLLRFFHLDHNCADDFLKVNAEKILILDVFDEIIPLSYSLAHSVARTQQVAGVGRLANSFIDYKYKTLQLLTDQVNSVNRFGSMSSIGSNVSSSSTYSSVSIHDRNLGEGGDNYDDVVARIKLVKEMLSVVGKNINSTGQSLLNLLETGARSSLKEDVEKTSEYFTRLMLYGSIPPNCMPKAKVTENTLNNMYNVLERLDLKANYFTLYKGGSRSGHVGTGTTHGNDANTSSSCSGVVSVISGTDSGNASNTNGNNGDPTTGSNFSNNRNNFESRFNDNSNANNCFATNNGNNFANSSSNNSGANNGSFDHRREHEDNALLVKIPPKVAAYLSLLLDEVDVKRVVFKEGDYYMDFKAMGSKKLVNQHLIEHIKSDLRTFGLSASRYKLLPIKLLAYMKLYSLFNALNSLALINDLFRRHKYPLRLETVAEGERDDVQDLYALAKKFLYSFVQVLIEEPFTDSPGSHDHARDNQKLFGDHLEKIKHEYRKLGVVIPQFVGHCQANSHLDNALLNYLVRNI</sequence>